<dbReference type="Proteomes" id="UP000030693">
    <property type="component" value="Unassembled WGS sequence"/>
</dbReference>
<feature type="compositionally biased region" description="Basic and acidic residues" evidence="3">
    <location>
        <begin position="225"/>
        <end position="252"/>
    </location>
</feature>
<dbReference type="Pfam" id="PF00018">
    <property type="entry name" value="SH3_1"/>
    <property type="match status" value="1"/>
</dbReference>
<dbReference type="GO" id="GO:0005884">
    <property type="term" value="C:actin filament"/>
    <property type="evidence" value="ECO:0007669"/>
    <property type="project" value="TreeGrafter"/>
</dbReference>
<evidence type="ECO:0000313" key="5">
    <source>
        <dbReference type="EMBL" id="KCV68886.1"/>
    </source>
</evidence>
<organism evidence="5">
    <name type="scientific">Fonticula alba</name>
    <name type="common">Slime mold</name>
    <dbReference type="NCBI Taxonomy" id="691883"/>
    <lineage>
        <taxon>Eukaryota</taxon>
        <taxon>Rotosphaerida</taxon>
        <taxon>Fonticulaceae</taxon>
        <taxon>Fonticula</taxon>
    </lineage>
</organism>
<feature type="region of interest" description="Disordered" evidence="3">
    <location>
        <begin position="1"/>
        <end position="31"/>
    </location>
</feature>
<dbReference type="GO" id="GO:0005886">
    <property type="term" value="C:plasma membrane"/>
    <property type="evidence" value="ECO:0007669"/>
    <property type="project" value="TreeGrafter"/>
</dbReference>
<dbReference type="AlphaFoldDB" id="A0A058Z421"/>
<dbReference type="PANTHER" id="PTHR10829:SF23">
    <property type="entry name" value="CORTACTIN, ISOFORM A"/>
    <property type="match status" value="1"/>
</dbReference>
<dbReference type="OMA" id="KFDESWW"/>
<evidence type="ECO:0000256" key="1">
    <source>
        <dbReference type="ARBA" id="ARBA00022443"/>
    </source>
</evidence>
<dbReference type="STRING" id="691883.A0A058Z421"/>
<dbReference type="PROSITE" id="PS50002">
    <property type="entry name" value="SH3"/>
    <property type="match status" value="1"/>
</dbReference>
<feature type="compositionally biased region" description="Polar residues" evidence="3">
    <location>
        <begin position="98"/>
        <end position="108"/>
    </location>
</feature>
<dbReference type="GO" id="GO:0030427">
    <property type="term" value="C:site of polarized growth"/>
    <property type="evidence" value="ECO:0007669"/>
    <property type="project" value="TreeGrafter"/>
</dbReference>
<feature type="region of interest" description="Disordered" evidence="3">
    <location>
        <begin position="97"/>
        <end position="252"/>
    </location>
</feature>
<proteinExistence type="predicted"/>
<evidence type="ECO:0000313" key="6">
    <source>
        <dbReference type="Proteomes" id="UP000030693"/>
    </source>
</evidence>
<dbReference type="GO" id="GO:0030864">
    <property type="term" value="C:cortical actin cytoskeleton"/>
    <property type="evidence" value="ECO:0007669"/>
    <property type="project" value="TreeGrafter"/>
</dbReference>
<dbReference type="InterPro" id="IPR036028">
    <property type="entry name" value="SH3-like_dom_sf"/>
</dbReference>
<name>A0A058Z421_FONAL</name>
<dbReference type="GeneID" id="20529028"/>
<dbReference type="SMART" id="SM00326">
    <property type="entry name" value="SH3"/>
    <property type="match status" value="1"/>
</dbReference>
<reference evidence="5" key="1">
    <citation type="submission" date="2013-04" db="EMBL/GenBank/DDBJ databases">
        <title>The Genome Sequence of Fonticula alba ATCC 38817.</title>
        <authorList>
            <consortium name="The Broad Institute Genomics Platform"/>
            <person name="Russ C."/>
            <person name="Cuomo C."/>
            <person name="Burger G."/>
            <person name="Gray M.W."/>
            <person name="Holland P.W.H."/>
            <person name="King N."/>
            <person name="Lang F.B.F."/>
            <person name="Roger A.J."/>
            <person name="Ruiz-Trillo I."/>
            <person name="Brown M."/>
            <person name="Walker B."/>
            <person name="Young S."/>
            <person name="Zeng Q."/>
            <person name="Gargeya S."/>
            <person name="Fitzgerald M."/>
            <person name="Haas B."/>
            <person name="Abouelleil A."/>
            <person name="Allen A.W."/>
            <person name="Alvarado L."/>
            <person name="Arachchi H.M."/>
            <person name="Berlin A.M."/>
            <person name="Chapman S.B."/>
            <person name="Gainer-Dewar J."/>
            <person name="Goldberg J."/>
            <person name="Griggs A."/>
            <person name="Gujja S."/>
            <person name="Hansen M."/>
            <person name="Howarth C."/>
            <person name="Imamovic A."/>
            <person name="Ireland A."/>
            <person name="Larimer J."/>
            <person name="McCowan C."/>
            <person name="Murphy C."/>
            <person name="Pearson M."/>
            <person name="Poon T.W."/>
            <person name="Priest M."/>
            <person name="Roberts A."/>
            <person name="Saif S."/>
            <person name="Shea T."/>
            <person name="Sisk P."/>
            <person name="Sykes S."/>
            <person name="Wortman J."/>
            <person name="Nusbaum C."/>
            <person name="Birren B."/>
        </authorList>
    </citation>
    <scope>NUCLEOTIDE SEQUENCE [LARGE SCALE GENOMIC DNA]</scope>
    <source>
        <strain evidence="5">ATCC 38817</strain>
    </source>
</reference>
<dbReference type="Gene3D" id="2.30.30.40">
    <property type="entry name" value="SH3 Domains"/>
    <property type="match status" value="1"/>
</dbReference>
<dbReference type="EMBL" id="KB932207">
    <property type="protein sequence ID" value="KCV68886.1"/>
    <property type="molecule type" value="Genomic_DNA"/>
</dbReference>
<dbReference type="PRINTS" id="PR00452">
    <property type="entry name" value="SH3DOMAIN"/>
</dbReference>
<dbReference type="RefSeq" id="XP_009496457.1">
    <property type="nucleotide sequence ID" value="XM_009498182.1"/>
</dbReference>
<keyword evidence="6" id="KW-1185">Reference proteome</keyword>
<dbReference type="CDD" id="cd11819">
    <property type="entry name" value="SH3_Cortactin_like"/>
    <property type="match status" value="1"/>
</dbReference>
<sequence>MWKSATSNVPPPRVNTIANTHDDDDDWDTDPTFVNDVSEREQRFGSKTVANSGRTEEVIDIHALRSTTIHTHESKVRSEYEARGKFSFGYGGAHGVHNSDQSVGTSASPAAHESVPKYVPPTKTEVSAPASSLRSKFESLSMANENAARQEEEEARRRREEADRREQERLARQEQERLAREEADQQRQEAARQAEQERLAREQEADREAAAARQAEQAHQTAEADAERAEQERYAREQAEYQAEQERYAREQAEYEAQQAAYEAQQAEYEAQQAAAAAEAEAAAAAAEAEAAAAAAAAEAEAAAAAAAAAAEAATPAADGAAADEGTTAIALYDYAAADSDELTLYEGARLTQIEVVDENWWRGYCDGNYGMFPSNYVELQ</sequence>
<dbReference type="GO" id="GO:0030833">
    <property type="term" value="P:regulation of actin filament polymerization"/>
    <property type="evidence" value="ECO:0007669"/>
    <property type="project" value="TreeGrafter"/>
</dbReference>
<evidence type="ECO:0000256" key="3">
    <source>
        <dbReference type="SAM" id="MobiDB-lite"/>
    </source>
</evidence>
<keyword evidence="1 2" id="KW-0728">SH3 domain</keyword>
<dbReference type="SUPFAM" id="SSF50044">
    <property type="entry name" value="SH3-domain"/>
    <property type="match status" value="1"/>
</dbReference>
<dbReference type="GO" id="GO:0051015">
    <property type="term" value="F:actin filament binding"/>
    <property type="evidence" value="ECO:0007669"/>
    <property type="project" value="TreeGrafter"/>
</dbReference>
<accession>A0A058Z421</accession>
<dbReference type="InterPro" id="IPR001452">
    <property type="entry name" value="SH3_domain"/>
</dbReference>
<dbReference type="eggNOG" id="ENOG502QS6C">
    <property type="taxonomic scope" value="Eukaryota"/>
</dbReference>
<dbReference type="OrthoDB" id="5971719at2759"/>
<evidence type="ECO:0000256" key="2">
    <source>
        <dbReference type="PROSITE-ProRule" id="PRU00192"/>
    </source>
</evidence>
<evidence type="ECO:0000259" key="4">
    <source>
        <dbReference type="PROSITE" id="PS50002"/>
    </source>
</evidence>
<feature type="domain" description="SH3" evidence="4">
    <location>
        <begin position="324"/>
        <end position="381"/>
    </location>
</feature>
<dbReference type="GO" id="GO:0016477">
    <property type="term" value="P:cell migration"/>
    <property type="evidence" value="ECO:0007669"/>
    <property type="project" value="TreeGrafter"/>
</dbReference>
<feature type="compositionally biased region" description="Basic and acidic residues" evidence="3">
    <location>
        <begin position="148"/>
        <end position="210"/>
    </location>
</feature>
<dbReference type="PANTHER" id="PTHR10829">
    <property type="entry name" value="CORTACTIN AND DREBRIN"/>
    <property type="match status" value="1"/>
</dbReference>
<gene>
    <name evidence="5" type="ORF">H696_04303</name>
</gene>
<feature type="compositionally biased region" description="Low complexity" evidence="3">
    <location>
        <begin position="211"/>
        <end position="223"/>
    </location>
</feature>
<protein>
    <recommendedName>
        <fullName evidence="4">SH3 domain-containing protein</fullName>
    </recommendedName>
</protein>